<evidence type="ECO:0000313" key="1">
    <source>
        <dbReference type="EMBL" id="BDW86920.1"/>
    </source>
</evidence>
<dbReference type="Gene3D" id="3.30.530.20">
    <property type="match status" value="1"/>
</dbReference>
<protein>
    <recommendedName>
        <fullName evidence="3">Polyketide cyclase/dehydrase/lipid transport protein</fullName>
    </recommendedName>
</protein>
<dbReference type="AlphaFoldDB" id="A0AA48HFT0"/>
<reference evidence="1 2" key="1">
    <citation type="submission" date="2023-01" db="EMBL/GenBank/DDBJ databases">
        <title>Complete genome sequence of Roseicyclus marinus strain Dej080120_10.</title>
        <authorList>
            <person name="Ueki S."/>
            <person name="Maruyama F."/>
        </authorList>
    </citation>
    <scope>NUCLEOTIDE SEQUENCE [LARGE SCALE GENOMIC DNA]</scope>
    <source>
        <strain evidence="1 2">Dej080120_10</strain>
    </source>
</reference>
<name>A0AA48HFT0_9RHOB</name>
<dbReference type="Proteomes" id="UP001337723">
    <property type="component" value="Chromosome"/>
</dbReference>
<accession>A0AA48HFT0</accession>
<dbReference type="RefSeq" id="WP_338273022.1">
    <property type="nucleotide sequence ID" value="NZ_AP027266.1"/>
</dbReference>
<gene>
    <name evidence="1" type="ORF">MACH21_30970</name>
</gene>
<dbReference type="EMBL" id="AP027266">
    <property type="protein sequence ID" value="BDW86920.1"/>
    <property type="molecule type" value="Genomic_DNA"/>
</dbReference>
<sequence length="157" mass="17555">MKFKVSEDVDAPRPLVWVRMTDFSGLEADARGRGATVTRVGNWTEPCEGAEWRGEVKVRGKVRPLSARITRFVPEEICLIESRIGGMACLHEMSFVALTPETTRVATVLDLSAQTLTARLILQTMKLARGRVMQRLQGIIARQGNAVEAEYRKAKRD</sequence>
<dbReference type="KEGG" id="rmai:MACH21_30970"/>
<evidence type="ECO:0008006" key="3">
    <source>
        <dbReference type="Google" id="ProtNLM"/>
    </source>
</evidence>
<organism evidence="1 2">
    <name type="scientific">Roseicyclus marinus</name>
    <dbReference type="NCBI Taxonomy" id="2161673"/>
    <lineage>
        <taxon>Bacteria</taxon>
        <taxon>Pseudomonadati</taxon>
        <taxon>Pseudomonadota</taxon>
        <taxon>Alphaproteobacteria</taxon>
        <taxon>Rhodobacterales</taxon>
        <taxon>Roseobacteraceae</taxon>
        <taxon>Roseicyclus</taxon>
    </lineage>
</organism>
<keyword evidence="2" id="KW-1185">Reference proteome</keyword>
<dbReference type="SUPFAM" id="SSF55961">
    <property type="entry name" value="Bet v1-like"/>
    <property type="match status" value="1"/>
</dbReference>
<evidence type="ECO:0000313" key="2">
    <source>
        <dbReference type="Proteomes" id="UP001337723"/>
    </source>
</evidence>
<dbReference type="InterPro" id="IPR023393">
    <property type="entry name" value="START-like_dom_sf"/>
</dbReference>
<proteinExistence type="predicted"/>